<reference evidence="1 2" key="1">
    <citation type="journal article" date="2013" name="Nature">
        <title>Insights into bilaterian evolution from three spiralian genomes.</title>
        <authorList>
            <person name="Simakov O."/>
            <person name="Marletaz F."/>
            <person name="Cho S.J."/>
            <person name="Edsinger-Gonzales E."/>
            <person name="Havlak P."/>
            <person name="Hellsten U."/>
            <person name="Kuo D.H."/>
            <person name="Larsson T."/>
            <person name="Lv J."/>
            <person name="Arendt D."/>
            <person name="Savage R."/>
            <person name="Osoegawa K."/>
            <person name="de Jong P."/>
            <person name="Grimwood J."/>
            <person name="Chapman J.A."/>
            <person name="Shapiro H."/>
            <person name="Aerts A."/>
            <person name="Otillar R.P."/>
            <person name="Terry A.Y."/>
            <person name="Boore J.L."/>
            <person name="Grigoriev I.V."/>
            <person name="Lindberg D.R."/>
            <person name="Seaver E.C."/>
            <person name="Weisblat D.A."/>
            <person name="Putnam N.H."/>
            <person name="Rokhsar D.S."/>
        </authorList>
    </citation>
    <scope>NUCLEOTIDE SEQUENCE [LARGE SCALE GENOMIC DNA]</scope>
</reference>
<evidence type="ECO:0000313" key="1">
    <source>
        <dbReference type="EMBL" id="ESO96045.1"/>
    </source>
</evidence>
<gene>
    <name evidence="1" type="ORF">LOTGIDRAFT_160025</name>
</gene>
<dbReference type="CTD" id="20238250"/>
<name>V4AMP6_LOTGI</name>
<organism evidence="1 2">
    <name type="scientific">Lottia gigantea</name>
    <name type="common">Giant owl limpet</name>
    <dbReference type="NCBI Taxonomy" id="225164"/>
    <lineage>
        <taxon>Eukaryota</taxon>
        <taxon>Metazoa</taxon>
        <taxon>Spiralia</taxon>
        <taxon>Lophotrochozoa</taxon>
        <taxon>Mollusca</taxon>
        <taxon>Gastropoda</taxon>
        <taxon>Patellogastropoda</taxon>
        <taxon>Lottioidea</taxon>
        <taxon>Lottiidae</taxon>
        <taxon>Lottia</taxon>
    </lineage>
</organism>
<dbReference type="KEGG" id="lgi:LOTGIDRAFT_160025"/>
<dbReference type="GeneID" id="20238250"/>
<protein>
    <submittedName>
        <fullName evidence="1">Uncharacterized protein</fullName>
    </submittedName>
</protein>
<evidence type="ECO:0000313" key="2">
    <source>
        <dbReference type="Proteomes" id="UP000030746"/>
    </source>
</evidence>
<dbReference type="AlphaFoldDB" id="V4AMP6"/>
<dbReference type="EMBL" id="KB201549">
    <property type="protein sequence ID" value="ESO96045.1"/>
    <property type="molecule type" value="Genomic_DNA"/>
</dbReference>
<dbReference type="RefSeq" id="XP_009053163.1">
    <property type="nucleotide sequence ID" value="XM_009054915.1"/>
</dbReference>
<accession>V4AMP6</accession>
<proteinExistence type="predicted"/>
<sequence length="104" mass="12168">MENNMFRINAVSCWLMLVFFQDLNNVIYFCSWVRLDQVESLDDELELGIEDELEGDKLEEGIEDKRKEGIENELLEGIEEKQEKECLRAIVDGPTDRQTFHVGI</sequence>
<keyword evidence="2" id="KW-1185">Reference proteome</keyword>
<dbReference type="HOGENOM" id="CLU_2253067_0_0_1"/>
<dbReference type="Proteomes" id="UP000030746">
    <property type="component" value="Unassembled WGS sequence"/>
</dbReference>